<sequence length="96" mass="11119">MKINNTIAAYHIVGMENGALKLNTNKLYHWNIPKRLRENPIQKGDIVLVPTGRGKRRVLVMDVFREEFEETQNTYKKVIKVIEKAPTNERSAVIND</sequence>
<protein>
    <recommendedName>
        <fullName evidence="3">Primosomal protein N' 3' DNA-binding domain-containing protein</fullName>
    </recommendedName>
</protein>
<keyword evidence="2" id="KW-1185">Reference proteome</keyword>
<evidence type="ECO:0008006" key="3">
    <source>
        <dbReference type="Google" id="ProtNLM"/>
    </source>
</evidence>
<dbReference type="InterPro" id="IPR043895">
    <property type="entry name" value="DUF5839"/>
</dbReference>
<dbReference type="Pfam" id="PF19157">
    <property type="entry name" value="DUF5839"/>
    <property type="match status" value="1"/>
</dbReference>
<comment type="caution">
    <text evidence="1">The sequence shown here is derived from an EMBL/GenBank/DDBJ whole genome shotgun (WGS) entry which is preliminary data.</text>
</comment>
<name>A0ABY1KPJ1_9BACI</name>
<accession>A0ABY1KPJ1</accession>
<dbReference type="Gene3D" id="3.40.1440.60">
    <property type="entry name" value="PriA, 3(prime) DNA-binding domain"/>
    <property type="match status" value="1"/>
</dbReference>
<proteinExistence type="predicted"/>
<evidence type="ECO:0000313" key="1">
    <source>
        <dbReference type="EMBL" id="SIS57534.1"/>
    </source>
</evidence>
<dbReference type="Proteomes" id="UP000199777">
    <property type="component" value="Unassembled WGS sequence"/>
</dbReference>
<gene>
    <name evidence="1" type="ORF">SAMN05421758_102390</name>
</gene>
<evidence type="ECO:0000313" key="2">
    <source>
        <dbReference type="Proteomes" id="UP000199777"/>
    </source>
</evidence>
<organism evidence="1 2">
    <name type="scientific">Salimicrobium salexigens</name>
    <dbReference type="NCBI Taxonomy" id="908941"/>
    <lineage>
        <taxon>Bacteria</taxon>
        <taxon>Bacillati</taxon>
        <taxon>Bacillota</taxon>
        <taxon>Bacilli</taxon>
        <taxon>Bacillales</taxon>
        <taxon>Bacillaceae</taxon>
        <taxon>Salimicrobium</taxon>
    </lineage>
</organism>
<dbReference type="InterPro" id="IPR042115">
    <property type="entry name" value="PriA_3primeBD_sf"/>
</dbReference>
<dbReference type="RefSeq" id="WP_076570168.1">
    <property type="nucleotide sequence ID" value="NZ_FTOK01000002.1"/>
</dbReference>
<dbReference type="EMBL" id="FTOK01000002">
    <property type="protein sequence ID" value="SIS57534.1"/>
    <property type="molecule type" value="Genomic_DNA"/>
</dbReference>
<reference evidence="1 2" key="1">
    <citation type="submission" date="2017-01" db="EMBL/GenBank/DDBJ databases">
        <authorList>
            <person name="Varghese N."/>
            <person name="Submissions S."/>
        </authorList>
    </citation>
    <scope>NUCLEOTIDE SEQUENCE [LARGE SCALE GENOMIC DNA]</scope>
    <source>
        <strain evidence="1 2">DSM 22782</strain>
    </source>
</reference>